<feature type="region of interest" description="Disordered" evidence="1">
    <location>
        <begin position="1"/>
        <end position="28"/>
    </location>
</feature>
<evidence type="ECO:0000313" key="3">
    <source>
        <dbReference type="Proteomes" id="UP000234479"/>
    </source>
</evidence>
<dbReference type="SMART" id="SM00028">
    <property type="entry name" value="TPR"/>
    <property type="match status" value="5"/>
</dbReference>
<dbReference type="OrthoDB" id="6193797at2"/>
<dbReference type="Gene3D" id="1.25.40.10">
    <property type="entry name" value="Tetratricopeptide repeat domain"/>
    <property type="match status" value="1"/>
</dbReference>
<dbReference type="SUPFAM" id="SSF48452">
    <property type="entry name" value="TPR-like"/>
    <property type="match status" value="1"/>
</dbReference>
<feature type="compositionally biased region" description="Basic residues" evidence="1">
    <location>
        <begin position="1"/>
        <end position="10"/>
    </location>
</feature>
<dbReference type="InterPro" id="IPR011990">
    <property type="entry name" value="TPR-like_helical_dom_sf"/>
</dbReference>
<dbReference type="EMBL" id="PJRS01000040">
    <property type="protein sequence ID" value="PLR22242.1"/>
    <property type="molecule type" value="Genomic_DNA"/>
</dbReference>
<sequence length="590" mass="62652">MERGKQRPISRRPSVQRGDASPSQGLPMTAALKTRPAERPLSPLHRIAARLDEAPPPTRKRLIAAGDALADGDFARAESLAAATLPEGGSLALRLIGLVRERAGALPKAFEALRQAHQQAPGDPDGVRDLARLARRMGQPALAADLLVRVRAACPGDLADAQDLAAVLRDLDRCDEALAIVREAMTQAPEAPHLWSLLGSIAAQKGDDADARVFHDEALRLAPRDAPILANAALARLDVGDAAAAKEACDAALAAGPTPPQAAAVRLARATARLCLGDLGGWDDYAARLAPERREALAFDIPAPRWTSATPLAGLHLLLVGEQGLGDEVMFGSMIGDALAALGPSGRLTLAVEPRLAPLLARAWPAVRVIGHATTSLAGRLRRTVPDVEPVQAWAPLGDLLPLLRRTLERFEGAKPFLAPDPARVEHWRGWLSRLPPGRKIGIVWRSGLMAGLRSRRFAPFETWGPVLATPGAVFVNLQYGDAEPDLARAQALGLTIHRPPGLDLMQDLEGVAALCRALDLVVGPPTATTNLAAALGAETWIVSANPNWPALGTTGYPWYPTVRAFQPDGETWEARLEAVARALAERVAP</sequence>
<evidence type="ECO:0000313" key="2">
    <source>
        <dbReference type="EMBL" id="PLR22242.1"/>
    </source>
</evidence>
<proteinExistence type="predicted"/>
<keyword evidence="2" id="KW-0966">Cell projection</keyword>
<dbReference type="InterPro" id="IPR019734">
    <property type="entry name" value="TPR_rpt"/>
</dbReference>
<reference evidence="2 3" key="1">
    <citation type="submission" date="2017-12" db="EMBL/GenBank/DDBJ databases">
        <title>The genome sequence of Caulobacter sp. 410.</title>
        <authorList>
            <person name="Gao J."/>
            <person name="Mao X."/>
            <person name="Sun J."/>
        </authorList>
    </citation>
    <scope>NUCLEOTIDE SEQUENCE [LARGE SCALE GENOMIC DNA]</scope>
    <source>
        <strain evidence="2 3">410</strain>
    </source>
</reference>
<dbReference type="SUPFAM" id="SSF53756">
    <property type="entry name" value="UDP-Glycosyltransferase/glycogen phosphorylase"/>
    <property type="match status" value="1"/>
</dbReference>
<dbReference type="AlphaFoldDB" id="A0A2N5D849"/>
<dbReference type="Proteomes" id="UP000234479">
    <property type="component" value="Unassembled WGS sequence"/>
</dbReference>
<evidence type="ECO:0000256" key="1">
    <source>
        <dbReference type="SAM" id="MobiDB-lite"/>
    </source>
</evidence>
<keyword evidence="3" id="KW-1185">Reference proteome</keyword>
<accession>A0A2N5D849</accession>
<protein>
    <submittedName>
        <fullName evidence="2">Flagellar protein FlbA</fullName>
    </submittedName>
</protein>
<comment type="caution">
    <text evidence="2">The sequence shown here is derived from an EMBL/GenBank/DDBJ whole genome shotgun (WGS) entry which is preliminary data.</text>
</comment>
<keyword evidence="2" id="KW-0969">Cilium</keyword>
<organism evidence="2 3">
    <name type="scientific">Caulobacter zeae</name>
    <dbReference type="NCBI Taxonomy" id="2055137"/>
    <lineage>
        <taxon>Bacteria</taxon>
        <taxon>Pseudomonadati</taxon>
        <taxon>Pseudomonadota</taxon>
        <taxon>Alphaproteobacteria</taxon>
        <taxon>Caulobacterales</taxon>
        <taxon>Caulobacteraceae</taxon>
        <taxon>Caulobacter</taxon>
    </lineage>
</organism>
<name>A0A2N5D849_9CAUL</name>
<dbReference type="Gene3D" id="3.40.50.2000">
    <property type="entry name" value="Glycogen Phosphorylase B"/>
    <property type="match status" value="1"/>
</dbReference>
<keyword evidence="2" id="KW-0282">Flagellum</keyword>
<gene>
    <name evidence="2" type="ORF">SGCZBJ_19375</name>
</gene>